<name>A0A081NA09_9GAMM</name>
<evidence type="ECO:0000313" key="2">
    <source>
        <dbReference type="EMBL" id="KEQ15282.1"/>
    </source>
</evidence>
<reference evidence="2 3" key="1">
    <citation type="submission" date="2014-06" db="EMBL/GenBank/DDBJ databases">
        <title>Whole Genome Sequences of Three Symbiotic Endozoicomonas Bacteria.</title>
        <authorList>
            <person name="Neave M.J."/>
            <person name="Apprill A."/>
            <person name="Voolstra C.R."/>
        </authorList>
    </citation>
    <scope>NUCLEOTIDE SEQUENCE [LARGE SCALE GENOMIC DNA]</scope>
    <source>
        <strain evidence="2 3">LMG 24815</strain>
    </source>
</reference>
<accession>A0A081NA09</accession>
<organism evidence="2 3">
    <name type="scientific">Endozoicomonas montiporae</name>
    <dbReference type="NCBI Taxonomy" id="1027273"/>
    <lineage>
        <taxon>Bacteria</taxon>
        <taxon>Pseudomonadati</taxon>
        <taxon>Pseudomonadota</taxon>
        <taxon>Gammaproteobacteria</taxon>
        <taxon>Oceanospirillales</taxon>
        <taxon>Endozoicomonadaceae</taxon>
        <taxon>Endozoicomonas</taxon>
    </lineage>
</organism>
<comment type="caution">
    <text evidence="2">The sequence shown here is derived from an EMBL/GenBank/DDBJ whole genome shotgun (WGS) entry which is preliminary data.</text>
</comment>
<keyword evidence="1" id="KW-0812">Transmembrane</keyword>
<gene>
    <name evidence="2" type="ORF">GZ77_01035</name>
</gene>
<keyword evidence="1" id="KW-0472">Membrane</keyword>
<dbReference type="AlphaFoldDB" id="A0A081NA09"/>
<feature type="transmembrane region" description="Helical" evidence="1">
    <location>
        <begin position="897"/>
        <end position="917"/>
    </location>
</feature>
<keyword evidence="3" id="KW-1185">Reference proteome</keyword>
<protein>
    <submittedName>
        <fullName evidence="2">Uncharacterized protein</fullName>
    </submittedName>
</protein>
<dbReference type="EMBL" id="JOKG01000001">
    <property type="protein sequence ID" value="KEQ15282.1"/>
    <property type="molecule type" value="Genomic_DNA"/>
</dbReference>
<dbReference type="RefSeq" id="WP_034872480.1">
    <property type="nucleotide sequence ID" value="NZ_JOKG01000001.1"/>
</dbReference>
<keyword evidence="1" id="KW-1133">Transmembrane helix</keyword>
<evidence type="ECO:0000313" key="3">
    <source>
        <dbReference type="Proteomes" id="UP000028006"/>
    </source>
</evidence>
<sequence length="1273" mass="140745">MMNLKPAQAEKARTASGWSYDDTGFVPAPPSTDGRISKVAADDLELRPFSDAEPFTYTAQANPKNLNARVISQSREGLEEQLDTLMAHYDNNGLEREETAILHPYGILGQISEDHPAFASALLKHRLQELKADAATWWSSANREHANQQLALMDQLLAAGQYEELLALLVKLEKANKKVSFCQVMNAKFLDPDHHKETPLYKPFKNSAWFASLRANVLADLQKSDAREEASSAFHRLQQSFEQLEHRKADKVHSPEDLTDYMLLADPEAVNGYLKGQCDFRLRELRLKMKETGQALTNDERAEVRALSSQLQQLGKVTNRADLTTFLKDPANAELKKALESVLIEVYLQQLQQVIFNTDYAMLNKAGLHELVKTSNLFKEMMATYKTAQVLGDEELEALAKLETAVENFDRAEELYRLIDSEKHKPVDKRLFALKVPSVQRLMEKLTRNNSDTETQLYNTMEALFKAEVAFDSDRTHPNLMALQKARFESRRLQQEQAEFEIRAKLKDQDDLVVLTTGNYDTDIKTFKAIHAGRQKFTPVYPAGSLMQGAFRLAKRIIWDNERPFHQILADLEQAKVLKKLNYSASSEFRQLLSDVAGMDGASLEKAAASIAAPTSKLWKDWQAGKAGFLQVMNLPGQSYKALEQEARDIISSALEVAERNPAQFRQLFGDVSLIMDQLQSLLGPDSVGLLTQLQNAARAHSIASCFAGDEPVMEAVDPNSDLAKNIKRFQLLCDMAAYTMHATTAANFVKNVMTGNAAGFCGTAAGIVGGLLTFGAAAPACAAIGTALGTALTIGNAAVKYAGTHAIRNGLNSLDGEQAQLLDKVVNYGPSFLTATSPYDVLATGMRHFGKGDSVATAAARTILGPILTPFKNMYKAIKGIHQGEEGAWKQFGIELAVATSAIALTAALGATVYAIGFATILGSPALGAALTALTFSYGFFQLVSRIRTIGGSVYNSIQHYQQAMFNSDNPLIKKVKKECKKEARSLVARMMDRDLYYQRIQEEKMKELYNTYWKRWSKKHSAEALTHVQAVASQLKETEGARKELAKQVMDSVELLSTLDTAIKNAAEVAGSEEQFQALKTELMKAGIESDRINRRALALTLQTLKEEQLAIVERQCGTKAPGETEAAILATLNEHYRSIMLGGKVTDLLKLTPKQEQKAEDKAQKRVVKTAEASAQKHYEERAQLMLTASLTKAAEAQLEEGTEITEDAMKNPAVANAARAELLNQKQLYKDTSDSQMERYRGWFSRVSGLSGEMVNKLLGYTSLGLAIN</sequence>
<proteinExistence type="predicted"/>
<dbReference type="Proteomes" id="UP000028006">
    <property type="component" value="Unassembled WGS sequence"/>
</dbReference>
<feature type="transmembrane region" description="Helical" evidence="1">
    <location>
        <begin position="923"/>
        <end position="942"/>
    </location>
</feature>
<evidence type="ECO:0000256" key="1">
    <source>
        <dbReference type="SAM" id="Phobius"/>
    </source>
</evidence>